<dbReference type="InterPro" id="IPR011663">
    <property type="entry name" value="UTRA"/>
</dbReference>
<dbReference type="SUPFAM" id="SSF64288">
    <property type="entry name" value="Chorismate lyase-like"/>
    <property type="match status" value="1"/>
</dbReference>
<dbReference type="PANTHER" id="PTHR44846:SF17">
    <property type="entry name" value="GNTR-FAMILY TRANSCRIPTIONAL REGULATOR"/>
    <property type="match status" value="1"/>
</dbReference>
<comment type="caution">
    <text evidence="2">The sequence shown here is derived from an EMBL/GenBank/DDBJ whole genome shotgun (WGS) entry which is preliminary data.</text>
</comment>
<protein>
    <submittedName>
        <fullName evidence="2">UTRA domain-containing protein</fullName>
    </submittedName>
</protein>
<keyword evidence="3" id="KW-1185">Reference proteome</keyword>
<dbReference type="SMART" id="SM00866">
    <property type="entry name" value="UTRA"/>
    <property type="match status" value="1"/>
</dbReference>
<gene>
    <name evidence="2" type="ORF">HFV08_15235</name>
</gene>
<dbReference type="Gene3D" id="3.40.1410.10">
    <property type="entry name" value="Chorismate lyase-like"/>
    <property type="match status" value="1"/>
</dbReference>
<evidence type="ECO:0000313" key="3">
    <source>
        <dbReference type="Proteomes" id="UP000772196"/>
    </source>
</evidence>
<name>A0ABX1H3D5_9ACTN</name>
<dbReference type="InterPro" id="IPR050679">
    <property type="entry name" value="Bact_HTH_transcr_reg"/>
</dbReference>
<reference evidence="2 3" key="1">
    <citation type="submission" date="2020-04" db="EMBL/GenBank/DDBJ databases">
        <title>Phylogenetic Diversity and Antibacterial Activity against Ralstonia solanacearum of Endophytic Actinomycete Isolated from Moss.</title>
        <authorList>
            <person name="Zhuang X."/>
        </authorList>
    </citation>
    <scope>NUCLEOTIDE SEQUENCE [LARGE SCALE GENOMIC DNA]</scope>
    <source>
        <strain evidence="2 3">LD120</strain>
    </source>
</reference>
<accession>A0ABX1H3D5</accession>
<dbReference type="Proteomes" id="UP000772196">
    <property type="component" value="Unassembled WGS sequence"/>
</dbReference>
<organism evidence="2 3">
    <name type="scientific">Streptomyces physcomitrii</name>
    <dbReference type="NCBI Taxonomy" id="2724184"/>
    <lineage>
        <taxon>Bacteria</taxon>
        <taxon>Bacillati</taxon>
        <taxon>Actinomycetota</taxon>
        <taxon>Actinomycetes</taxon>
        <taxon>Kitasatosporales</taxon>
        <taxon>Streptomycetaceae</taxon>
        <taxon>Streptomyces</taxon>
    </lineage>
</organism>
<evidence type="ECO:0000313" key="2">
    <source>
        <dbReference type="EMBL" id="NKI42562.1"/>
    </source>
</evidence>
<dbReference type="EMBL" id="JAAWWP010000008">
    <property type="protein sequence ID" value="NKI42562.1"/>
    <property type="molecule type" value="Genomic_DNA"/>
</dbReference>
<evidence type="ECO:0000259" key="1">
    <source>
        <dbReference type="SMART" id="SM00866"/>
    </source>
</evidence>
<dbReference type="PANTHER" id="PTHR44846">
    <property type="entry name" value="MANNOSYL-D-GLYCERATE TRANSPORT/METABOLISM SYSTEM REPRESSOR MNGR-RELATED"/>
    <property type="match status" value="1"/>
</dbReference>
<dbReference type="RefSeq" id="WP_168539756.1">
    <property type="nucleotide sequence ID" value="NZ_JAAWWP010000008.1"/>
</dbReference>
<dbReference type="InterPro" id="IPR028978">
    <property type="entry name" value="Chorismate_lyase_/UTRA_dom_sf"/>
</dbReference>
<dbReference type="Pfam" id="PF07702">
    <property type="entry name" value="UTRA"/>
    <property type="match status" value="1"/>
</dbReference>
<feature type="domain" description="UbiC transcription regulator-associated" evidence="1">
    <location>
        <begin position="33"/>
        <end position="173"/>
    </location>
</feature>
<sequence length="182" mass="19539">MTRPRPGEWVSTSLPYLSPETGAADVWQAEAAARGGTGRQRIVAAGEVPASAEVAALLGLDEGEPVVVRRRLMFLDEVPCEVTDSFYPVRIARGTALAGTAKIRGGALALLADLGHVGVRAREDVRAALADEEECETLQLGPGEAVLKLARVLLDAEERPFQADLITMPARVQRLRYDIRIG</sequence>
<proteinExistence type="predicted"/>